<dbReference type="PANTHER" id="PTHR42720:SF1">
    <property type="entry name" value="GLYCEROL 3-PHOSPHATE OXIDASE"/>
    <property type="match status" value="1"/>
</dbReference>
<dbReference type="Gene3D" id="3.30.9.10">
    <property type="entry name" value="D-Amino Acid Oxidase, subunit A, domain 2"/>
    <property type="match status" value="1"/>
</dbReference>
<sequence length="481" mass="52703">MLDVIVIGAGIMGAATAYELAKYDLKVKVLEKEHDVSNGTSKANSGIVHAGYDAPEGTLMAKYNALGNAMYEDLCKEIDAPFKRTGSLVLAFSEEERAHLTLLYNRGLKNGIPNMRIIEKEEVFAMEPNVSKEVVAALYAPTAGVTGPWEVTIKMLENAALNGVEVITDAKVEKIEKLENGYKVILANGEELETRALVNAAGVFADEINNMVSERKFKITPRAGEYFLLDKVQGNLVSSVIFQCPTKVGKGVLVAPTAHGNLIVGPTAEKVEDKEYVGNTLSGLDKIRATATKSVKDINFRDNIKNFSGLRAEADIDDFIIGEAEDAPYFFNIAGTKSPGLTSAPAIGVDVAKMIVERLGDVKKKEEHKKNRPQIHFMELSNEEKAEVIKKDPRYGRIICRCENITEGEIVDVIHRMVGAKTVDGIKKRCRPGMGRCQGGFCGPRVQEILARELNQKLEDIVLDKVGSYILTGETKKQEEL</sequence>
<dbReference type="InterPro" id="IPR007419">
    <property type="entry name" value="BFD-like_2Fe2S-bd_dom"/>
</dbReference>
<reference evidence="3 4" key="1">
    <citation type="submission" date="2018-08" db="EMBL/GenBank/DDBJ databases">
        <title>A genome reference for cultivated species of the human gut microbiota.</title>
        <authorList>
            <person name="Zou Y."/>
            <person name="Xue W."/>
            <person name="Luo G."/>
        </authorList>
    </citation>
    <scope>NUCLEOTIDE SEQUENCE [LARGE SCALE GENOMIC DNA]</scope>
    <source>
        <strain evidence="3 4">AM25-1</strain>
    </source>
</reference>
<feature type="domain" description="FAD dependent oxidoreductase" evidence="1">
    <location>
        <begin position="3"/>
        <end position="353"/>
    </location>
</feature>
<organism evidence="3 4">
    <name type="scientific">Fusobacterium mortiferum</name>
    <dbReference type="NCBI Taxonomy" id="850"/>
    <lineage>
        <taxon>Bacteria</taxon>
        <taxon>Fusobacteriati</taxon>
        <taxon>Fusobacteriota</taxon>
        <taxon>Fusobacteriia</taxon>
        <taxon>Fusobacteriales</taxon>
        <taxon>Fusobacteriaceae</taxon>
        <taxon>Fusobacterium</taxon>
    </lineage>
</organism>
<gene>
    <name evidence="3" type="ORF">DW663_05165</name>
</gene>
<evidence type="ECO:0000313" key="3">
    <source>
        <dbReference type="EMBL" id="RHF73241.1"/>
    </source>
</evidence>
<dbReference type="CDD" id="cd19946">
    <property type="entry name" value="GlpA-like_Fer2_BFD-like"/>
    <property type="match status" value="1"/>
</dbReference>
<dbReference type="InterPro" id="IPR041854">
    <property type="entry name" value="BFD-like_2Fe2S-bd_dom_sf"/>
</dbReference>
<dbReference type="InterPro" id="IPR036188">
    <property type="entry name" value="FAD/NAD-bd_sf"/>
</dbReference>
<dbReference type="Pfam" id="PF04324">
    <property type="entry name" value="Fer2_BFD"/>
    <property type="match status" value="1"/>
</dbReference>
<name>A0A414PXP4_FUSMR</name>
<dbReference type="InterPro" id="IPR052745">
    <property type="entry name" value="G3P_Oxidase/Oxidoreductase"/>
</dbReference>
<dbReference type="PANTHER" id="PTHR42720">
    <property type="entry name" value="GLYCEROL-3-PHOSPHATE DEHYDROGENASE"/>
    <property type="match status" value="1"/>
</dbReference>
<dbReference type="Proteomes" id="UP000284676">
    <property type="component" value="Unassembled WGS sequence"/>
</dbReference>
<dbReference type="Gene3D" id="3.50.50.60">
    <property type="entry name" value="FAD/NAD(P)-binding domain"/>
    <property type="match status" value="1"/>
</dbReference>
<dbReference type="InterPro" id="IPR006076">
    <property type="entry name" value="FAD-dep_OxRdtase"/>
</dbReference>
<comment type="caution">
    <text evidence="3">The sequence shown here is derived from an EMBL/GenBank/DDBJ whole genome shotgun (WGS) entry which is preliminary data.</text>
</comment>
<accession>A0A414PXP4</accession>
<proteinExistence type="predicted"/>
<dbReference type="Gene3D" id="1.10.10.1100">
    <property type="entry name" value="BFD-like [2Fe-2S]-binding domain"/>
    <property type="match status" value="1"/>
</dbReference>
<dbReference type="RefSeq" id="WP_118234213.1">
    <property type="nucleotide sequence ID" value="NZ_QRHL01000005.1"/>
</dbReference>
<protein>
    <submittedName>
        <fullName evidence="3">FAD/NAD(P)-binding oxidoreductase</fullName>
    </submittedName>
</protein>
<dbReference type="SUPFAM" id="SSF51905">
    <property type="entry name" value="FAD/NAD(P)-binding domain"/>
    <property type="match status" value="1"/>
</dbReference>
<evidence type="ECO:0000259" key="1">
    <source>
        <dbReference type="Pfam" id="PF01266"/>
    </source>
</evidence>
<dbReference type="AlphaFoldDB" id="A0A414PXP4"/>
<dbReference type="Pfam" id="PF01266">
    <property type="entry name" value="DAO"/>
    <property type="match status" value="1"/>
</dbReference>
<feature type="domain" description="BFD-like [2Fe-2S]-binding" evidence="2">
    <location>
        <begin position="398"/>
        <end position="452"/>
    </location>
</feature>
<evidence type="ECO:0000313" key="4">
    <source>
        <dbReference type="Proteomes" id="UP000284676"/>
    </source>
</evidence>
<evidence type="ECO:0000259" key="2">
    <source>
        <dbReference type="Pfam" id="PF04324"/>
    </source>
</evidence>
<dbReference type="EMBL" id="QRHL01000005">
    <property type="protein sequence ID" value="RHF73241.1"/>
    <property type="molecule type" value="Genomic_DNA"/>
</dbReference>